<evidence type="ECO:0000313" key="5">
    <source>
        <dbReference type="EMBL" id="KAF2156654.1"/>
    </source>
</evidence>
<dbReference type="InterPro" id="IPR016292">
    <property type="entry name" value="Epoxide_hydrolase"/>
</dbReference>
<feature type="active site" description="Nucleophile" evidence="3">
    <location>
        <position position="196"/>
    </location>
</feature>
<keyword evidence="5" id="KW-0012">Acyltransferase</keyword>
<dbReference type="InterPro" id="IPR010497">
    <property type="entry name" value="Epoxide_hydro_N"/>
</dbReference>
<keyword evidence="2 5" id="KW-0378">Hydrolase</keyword>
<dbReference type="GO" id="GO:0016746">
    <property type="term" value="F:acyltransferase activity"/>
    <property type="evidence" value="ECO:0007669"/>
    <property type="project" value="UniProtKB-KW"/>
</dbReference>
<comment type="caution">
    <text evidence="5">The sequence shown here is derived from an EMBL/GenBank/DDBJ whole genome shotgun (WGS) entry which is preliminary data.</text>
</comment>
<keyword evidence="6" id="KW-1185">Reference proteome</keyword>
<dbReference type="AlphaFoldDB" id="A0A9P4J853"/>
<dbReference type="Proteomes" id="UP000799439">
    <property type="component" value="Unassembled WGS sequence"/>
</dbReference>
<reference evidence="5" key="1">
    <citation type="journal article" date="2020" name="Stud. Mycol.">
        <title>101 Dothideomycetes genomes: a test case for predicting lifestyles and emergence of pathogens.</title>
        <authorList>
            <person name="Haridas S."/>
            <person name="Albert R."/>
            <person name="Binder M."/>
            <person name="Bloem J."/>
            <person name="Labutti K."/>
            <person name="Salamov A."/>
            <person name="Andreopoulos B."/>
            <person name="Baker S."/>
            <person name="Barry K."/>
            <person name="Bills G."/>
            <person name="Bluhm B."/>
            <person name="Cannon C."/>
            <person name="Castanera R."/>
            <person name="Culley D."/>
            <person name="Daum C."/>
            <person name="Ezra D."/>
            <person name="Gonzalez J."/>
            <person name="Henrissat B."/>
            <person name="Kuo A."/>
            <person name="Liang C."/>
            <person name="Lipzen A."/>
            <person name="Lutzoni F."/>
            <person name="Magnuson J."/>
            <person name="Mondo S."/>
            <person name="Nolan M."/>
            <person name="Ohm R."/>
            <person name="Pangilinan J."/>
            <person name="Park H.-J."/>
            <person name="Ramirez L."/>
            <person name="Alfaro M."/>
            <person name="Sun H."/>
            <person name="Tritt A."/>
            <person name="Yoshinaga Y."/>
            <person name="Zwiers L.-H."/>
            <person name="Turgeon B."/>
            <person name="Goodwin S."/>
            <person name="Spatafora J."/>
            <person name="Crous P."/>
            <person name="Grigoriev I."/>
        </authorList>
    </citation>
    <scope>NUCLEOTIDE SEQUENCE</scope>
    <source>
        <strain evidence="5">CBS 260.36</strain>
    </source>
</reference>
<comment type="similarity">
    <text evidence="1">Belongs to the peptidase S33 family.</text>
</comment>
<gene>
    <name evidence="5" type="ORF">K461DRAFT_234337</name>
</gene>
<evidence type="ECO:0000259" key="4">
    <source>
        <dbReference type="Pfam" id="PF06441"/>
    </source>
</evidence>
<sequence>MAPYTKLPSKAKVKPDPFTAHISDEKLKQMIDLVKLSPIGAESWENLDESRTWGMNRKWLSEAKDHWANKFDWRATEKRINSFPNYTVPIKDDDGSEYTMHFIALFSDNENAIPLIFYHGWPGSFLEFLDMLDHIKKQYSPDKLPYHIIVPSLPGYTFSSGPPTNKDASRIEMTRVCFKLVHQLGFEDGYIAQGGDLGSFVSRQSAQEDPACKAFHLNMVMVKPPENKNELKLDELEIKYAPKGQRWLDVGTAYGQEHGTRTGTIGLALSASPLALLSWIGEKFLEWSDQDPPLDQILEGVSLYWLTDTIPRCLYPYRSLYGPKRAEIQKRSESTKEGAKNKPMGYSWFPHELVPTPVSWAATSGNLVWHKRHSSGGHFAAMEKPVELWNDVEEFVKVAWK</sequence>
<accession>A0A9P4J853</accession>
<dbReference type="Pfam" id="PF06441">
    <property type="entry name" value="EHN"/>
    <property type="match status" value="1"/>
</dbReference>
<dbReference type="PANTHER" id="PTHR21661">
    <property type="entry name" value="EPOXIDE HYDROLASE 1-RELATED"/>
    <property type="match status" value="1"/>
</dbReference>
<organism evidence="5 6">
    <name type="scientific">Myriangium duriaei CBS 260.36</name>
    <dbReference type="NCBI Taxonomy" id="1168546"/>
    <lineage>
        <taxon>Eukaryota</taxon>
        <taxon>Fungi</taxon>
        <taxon>Dikarya</taxon>
        <taxon>Ascomycota</taxon>
        <taxon>Pezizomycotina</taxon>
        <taxon>Dothideomycetes</taxon>
        <taxon>Dothideomycetidae</taxon>
        <taxon>Myriangiales</taxon>
        <taxon>Myriangiaceae</taxon>
        <taxon>Myriangium</taxon>
    </lineage>
</organism>
<evidence type="ECO:0000313" key="6">
    <source>
        <dbReference type="Proteomes" id="UP000799439"/>
    </source>
</evidence>
<keyword evidence="5" id="KW-0808">Transferase</keyword>
<dbReference type="GO" id="GO:0097176">
    <property type="term" value="P:epoxide metabolic process"/>
    <property type="evidence" value="ECO:0007669"/>
    <property type="project" value="TreeGrafter"/>
</dbReference>
<feature type="non-terminal residue" evidence="5">
    <location>
        <position position="401"/>
    </location>
</feature>
<dbReference type="EMBL" id="ML996081">
    <property type="protein sequence ID" value="KAF2156654.1"/>
    <property type="molecule type" value="Genomic_DNA"/>
</dbReference>
<dbReference type="Gene3D" id="3.40.50.1820">
    <property type="entry name" value="alpha/beta hydrolase"/>
    <property type="match status" value="1"/>
</dbReference>
<feature type="domain" description="Epoxide hydrolase N-terminal" evidence="4">
    <location>
        <begin position="16"/>
        <end position="128"/>
    </location>
</feature>
<dbReference type="GO" id="GO:0004301">
    <property type="term" value="F:epoxide hydrolase activity"/>
    <property type="evidence" value="ECO:0007669"/>
    <property type="project" value="TreeGrafter"/>
</dbReference>
<dbReference type="PRINTS" id="PR00412">
    <property type="entry name" value="EPOXHYDRLASE"/>
</dbReference>
<evidence type="ECO:0000256" key="1">
    <source>
        <dbReference type="ARBA" id="ARBA00010088"/>
    </source>
</evidence>
<feature type="active site" description="Proton acceptor" evidence="3">
    <location>
        <position position="378"/>
    </location>
</feature>
<dbReference type="PANTHER" id="PTHR21661:SF39">
    <property type="entry name" value="HYDROLASE, PUTATIVE (AFU_ORTHOLOGUE AFUA_3G08960)-RELATED"/>
    <property type="match status" value="1"/>
</dbReference>
<evidence type="ECO:0000256" key="2">
    <source>
        <dbReference type="ARBA" id="ARBA00022801"/>
    </source>
</evidence>
<dbReference type="InterPro" id="IPR000639">
    <property type="entry name" value="Epox_hydrolase-like"/>
</dbReference>
<evidence type="ECO:0000256" key="3">
    <source>
        <dbReference type="PIRSR" id="PIRSR001112-1"/>
    </source>
</evidence>
<protein>
    <submittedName>
        <fullName evidence="5">Hydrolases or acyltransferase</fullName>
    </submittedName>
</protein>
<name>A0A9P4J853_9PEZI</name>
<dbReference type="SUPFAM" id="SSF53474">
    <property type="entry name" value="alpha/beta-Hydrolases"/>
    <property type="match status" value="1"/>
</dbReference>
<proteinExistence type="inferred from homology"/>
<dbReference type="OrthoDB" id="7130006at2759"/>
<feature type="active site" description="Proton donor" evidence="3">
    <location>
        <position position="317"/>
    </location>
</feature>
<dbReference type="InterPro" id="IPR029058">
    <property type="entry name" value="AB_hydrolase_fold"/>
</dbReference>
<dbReference type="PIRSF" id="PIRSF001112">
    <property type="entry name" value="Epoxide_hydrolase"/>
    <property type="match status" value="1"/>
</dbReference>